<reference evidence="3" key="1">
    <citation type="submission" date="2022-12" db="EMBL/GenBank/DDBJ databases">
        <authorList>
            <person name="Petersen C."/>
        </authorList>
    </citation>
    <scope>NUCLEOTIDE SEQUENCE</scope>
    <source>
        <strain evidence="3">IBT 35673</strain>
    </source>
</reference>
<dbReference type="Proteomes" id="UP001147695">
    <property type="component" value="Unassembled WGS sequence"/>
</dbReference>
<evidence type="ECO:0000313" key="3">
    <source>
        <dbReference type="EMBL" id="KAJ5339884.1"/>
    </source>
</evidence>
<dbReference type="EMBL" id="JAPZBQ010000003">
    <property type="protein sequence ID" value="KAJ5339884.1"/>
    <property type="molecule type" value="Genomic_DNA"/>
</dbReference>
<dbReference type="AlphaFoldDB" id="A0A9W9QNZ5"/>
<accession>A0A9W9QNZ5</accession>
<evidence type="ECO:0000259" key="2">
    <source>
        <dbReference type="PROSITE" id="PS51340"/>
    </source>
</evidence>
<keyword evidence="1" id="KW-1133">Transmembrane helix</keyword>
<dbReference type="SUPFAM" id="SSF50800">
    <property type="entry name" value="PK beta-barrel domain-like"/>
    <property type="match status" value="1"/>
</dbReference>
<dbReference type="InterPro" id="IPR005302">
    <property type="entry name" value="MoCF_Sase_C"/>
</dbReference>
<reference evidence="3" key="2">
    <citation type="journal article" date="2023" name="IMA Fungus">
        <title>Comparative genomic study of the Penicillium genus elucidates a diverse pangenome and 15 lateral gene transfer events.</title>
        <authorList>
            <person name="Petersen C."/>
            <person name="Sorensen T."/>
            <person name="Nielsen M.R."/>
            <person name="Sondergaard T.E."/>
            <person name="Sorensen J.L."/>
            <person name="Fitzpatrick D.A."/>
            <person name="Frisvad J.C."/>
            <person name="Nielsen K.L."/>
        </authorList>
    </citation>
    <scope>NUCLEOTIDE SEQUENCE</scope>
    <source>
        <strain evidence="3">IBT 35673</strain>
    </source>
</reference>
<name>A0A9W9QNZ5_PENBR</name>
<dbReference type="GO" id="GO:0003824">
    <property type="term" value="F:catalytic activity"/>
    <property type="evidence" value="ECO:0007669"/>
    <property type="project" value="InterPro"/>
</dbReference>
<dbReference type="InterPro" id="IPR005303">
    <property type="entry name" value="MOCOS_middle"/>
</dbReference>
<keyword evidence="1" id="KW-0812">Transmembrane</keyword>
<sequence>MLLQLLQSLGVSLGDALLYLVMTSVLLLSISFTIAMQLGNSYCTRRSLRNLQNVGSVSSNMKDQYNSEFDLPPGTAVDGPMQIKALYLHPVKSCGPIEVDRALLTKTGFMYDRCFALATENTEKDNAAASTWRFISQRTKPLMSLVKTELWVPRQEVDPTDKNVQSSGCLVMRFDDPDTPTWVTRLDTFCQTWNPFATPEVSFVVPLHIESYLTDKTKTDLKTFGIHSRNAMGLDFGGIPSVAAALPKLKRFLEIPEGQRLTLFKCTPDTLVRTDKNLAPLAHIGSPAVHGYTDQQPININSLTSVHAVSALLPAENQPMNALRFRANIWITNAPAFEEETWKRYRILPKSRVTLPRAAVAPTLSVVCRTSRCTMPNVNPDKGIFDTDIPLPGKKRGKPQPSTTLVEYRTIETGNKSALGYLGMHCVPEDSSLKTAEEQGLGLYVEVGDEIQVIDRGTHLYGSTGDDY</sequence>
<feature type="transmembrane region" description="Helical" evidence="1">
    <location>
        <begin position="16"/>
        <end position="39"/>
    </location>
</feature>
<feature type="domain" description="MOSC" evidence="2">
    <location>
        <begin position="250"/>
        <end position="454"/>
    </location>
</feature>
<dbReference type="GO" id="GO:0030151">
    <property type="term" value="F:molybdenum ion binding"/>
    <property type="evidence" value="ECO:0007669"/>
    <property type="project" value="InterPro"/>
</dbReference>
<dbReference type="SUPFAM" id="SSF141673">
    <property type="entry name" value="MOSC N-terminal domain-like"/>
    <property type="match status" value="1"/>
</dbReference>
<dbReference type="Pfam" id="PF03473">
    <property type="entry name" value="MOSC"/>
    <property type="match status" value="1"/>
</dbReference>
<organism evidence="3 4">
    <name type="scientific">Penicillium brevicompactum</name>
    <dbReference type="NCBI Taxonomy" id="5074"/>
    <lineage>
        <taxon>Eukaryota</taxon>
        <taxon>Fungi</taxon>
        <taxon>Dikarya</taxon>
        <taxon>Ascomycota</taxon>
        <taxon>Pezizomycotina</taxon>
        <taxon>Eurotiomycetes</taxon>
        <taxon>Eurotiomycetidae</taxon>
        <taxon>Eurotiales</taxon>
        <taxon>Aspergillaceae</taxon>
        <taxon>Penicillium</taxon>
    </lineage>
</organism>
<keyword evidence="1" id="KW-0472">Membrane</keyword>
<proteinExistence type="predicted"/>
<gene>
    <name evidence="3" type="ORF">N7452_006612</name>
</gene>
<evidence type="ECO:0000313" key="4">
    <source>
        <dbReference type="Proteomes" id="UP001147695"/>
    </source>
</evidence>
<dbReference type="PROSITE" id="PS51340">
    <property type="entry name" value="MOSC"/>
    <property type="match status" value="1"/>
</dbReference>
<protein>
    <recommendedName>
        <fullName evidence="2">MOSC domain-containing protein</fullName>
    </recommendedName>
</protein>
<evidence type="ECO:0000256" key="1">
    <source>
        <dbReference type="SAM" id="Phobius"/>
    </source>
</evidence>
<dbReference type="GO" id="GO:0030170">
    <property type="term" value="F:pyridoxal phosphate binding"/>
    <property type="evidence" value="ECO:0007669"/>
    <property type="project" value="InterPro"/>
</dbReference>
<comment type="caution">
    <text evidence="3">The sequence shown here is derived from an EMBL/GenBank/DDBJ whole genome shotgun (WGS) entry which is preliminary data.</text>
</comment>
<dbReference type="InterPro" id="IPR011037">
    <property type="entry name" value="Pyrv_Knase-like_insert_dom_sf"/>
</dbReference>
<dbReference type="Pfam" id="PF03476">
    <property type="entry name" value="MOSC_N"/>
    <property type="match status" value="1"/>
</dbReference>